<dbReference type="eggNOG" id="COG0640">
    <property type="taxonomic scope" value="Bacteria"/>
</dbReference>
<keyword evidence="3" id="KW-0804">Transcription</keyword>
<keyword evidence="2" id="KW-0238">DNA-binding</keyword>
<reference evidence="5 6" key="1">
    <citation type="journal article" date="2009" name="Appl. Environ. Microbiol.">
        <title>Three genomes from the phylum Acidobacteria provide insight into the lifestyles of these microorganisms in soils.</title>
        <authorList>
            <person name="Ward N.L."/>
            <person name="Challacombe J.F."/>
            <person name="Janssen P.H."/>
            <person name="Henrissat B."/>
            <person name="Coutinho P.M."/>
            <person name="Wu M."/>
            <person name="Xie G."/>
            <person name="Haft D.H."/>
            <person name="Sait M."/>
            <person name="Badger J."/>
            <person name="Barabote R.D."/>
            <person name="Bradley B."/>
            <person name="Brettin T.S."/>
            <person name="Brinkac L.M."/>
            <person name="Bruce D."/>
            <person name="Creasy T."/>
            <person name="Daugherty S.C."/>
            <person name="Davidsen T.M."/>
            <person name="DeBoy R.T."/>
            <person name="Detter J.C."/>
            <person name="Dodson R.J."/>
            <person name="Durkin A.S."/>
            <person name="Ganapathy A."/>
            <person name="Gwinn-Giglio M."/>
            <person name="Han C.S."/>
            <person name="Khouri H."/>
            <person name="Kiss H."/>
            <person name="Kothari S.P."/>
            <person name="Madupu R."/>
            <person name="Nelson K.E."/>
            <person name="Nelson W.C."/>
            <person name="Paulsen I."/>
            <person name="Penn K."/>
            <person name="Ren Q."/>
            <person name="Rosovitz M.J."/>
            <person name="Selengut J.D."/>
            <person name="Shrivastava S."/>
            <person name="Sullivan S.A."/>
            <person name="Tapia R."/>
            <person name="Thompson L.S."/>
            <person name="Watkins K.L."/>
            <person name="Yang Q."/>
            <person name="Yu C."/>
            <person name="Zafar N."/>
            <person name="Zhou L."/>
            <person name="Kuske C.R."/>
        </authorList>
    </citation>
    <scope>NUCLEOTIDE SEQUENCE [LARGE SCALE GENOMIC DNA]</scope>
    <source>
        <strain evidence="6">ATCC 51196 / DSM 11244 / BCRC 80197 / JCM 7670 / NBRC 15755 / NCIMB 13165 / 161</strain>
    </source>
</reference>
<dbReference type="AlphaFoldDB" id="C1F4T5"/>
<keyword evidence="6" id="KW-1185">Reference proteome</keyword>
<dbReference type="STRING" id="240015.ACP_1206"/>
<dbReference type="GO" id="GO:0003677">
    <property type="term" value="F:DNA binding"/>
    <property type="evidence" value="ECO:0007669"/>
    <property type="project" value="UniProtKB-KW"/>
</dbReference>
<dbReference type="PANTHER" id="PTHR43132">
    <property type="entry name" value="ARSENICAL RESISTANCE OPERON REPRESSOR ARSR-RELATED"/>
    <property type="match status" value="1"/>
</dbReference>
<keyword evidence="1" id="KW-0805">Transcription regulation</keyword>
<dbReference type="InterPro" id="IPR051011">
    <property type="entry name" value="Metal_resp_trans_reg"/>
</dbReference>
<evidence type="ECO:0000256" key="1">
    <source>
        <dbReference type="ARBA" id="ARBA00023015"/>
    </source>
</evidence>
<dbReference type="GO" id="GO:0003700">
    <property type="term" value="F:DNA-binding transcription factor activity"/>
    <property type="evidence" value="ECO:0007669"/>
    <property type="project" value="InterPro"/>
</dbReference>
<evidence type="ECO:0000256" key="2">
    <source>
        <dbReference type="ARBA" id="ARBA00023125"/>
    </source>
</evidence>
<evidence type="ECO:0000313" key="5">
    <source>
        <dbReference type="EMBL" id="ACO32930.1"/>
    </source>
</evidence>
<dbReference type="PANTHER" id="PTHR43132:SF6">
    <property type="entry name" value="HTH-TYPE TRANSCRIPTIONAL REPRESSOR CZRA"/>
    <property type="match status" value="1"/>
</dbReference>
<name>C1F4T5_ACIC5</name>
<dbReference type="PROSITE" id="PS50987">
    <property type="entry name" value="HTH_ARSR_2"/>
    <property type="match status" value="1"/>
</dbReference>
<dbReference type="KEGG" id="aca:ACP_1206"/>
<dbReference type="InParanoid" id="C1F4T5"/>
<dbReference type="NCBIfam" id="NF033788">
    <property type="entry name" value="HTH_metalloreg"/>
    <property type="match status" value="1"/>
</dbReference>
<organism evidence="5 6">
    <name type="scientific">Acidobacterium capsulatum (strain ATCC 51196 / DSM 11244 / BCRC 80197 / JCM 7670 / NBRC 15755 / NCIMB 13165 / 161)</name>
    <dbReference type="NCBI Taxonomy" id="240015"/>
    <lineage>
        <taxon>Bacteria</taxon>
        <taxon>Pseudomonadati</taxon>
        <taxon>Acidobacteriota</taxon>
        <taxon>Terriglobia</taxon>
        <taxon>Terriglobales</taxon>
        <taxon>Acidobacteriaceae</taxon>
        <taxon>Acidobacterium</taxon>
    </lineage>
</organism>
<feature type="domain" description="HTH arsR-type" evidence="4">
    <location>
        <begin position="26"/>
        <end position="121"/>
    </location>
</feature>
<dbReference type="InterPro" id="IPR036390">
    <property type="entry name" value="WH_DNA-bd_sf"/>
</dbReference>
<gene>
    <name evidence="5" type="ordered locus">ACP_1206</name>
</gene>
<dbReference type="InterPro" id="IPR036388">
    <property type="entry name" value="WH-like_DNA-bd_sf"/>
</dbReference>
<evidence type="ECO:0000256" key="3">
    <source>
        <dbReference type="ARBA" id="ARBA00023163"/>
    </source>
</evidence>
<dbReference type="EMBL" id="CP001472">
    <property type="protein sequence ID" value="ACO32930.1"/>
    <property type="molecule type" value="Genomic_DNA"/>
</dbReference>
<dbReference type="SUPFAM" id="SSF46785">
    <property type="entry name" value="Winged helix' DNA-binding domain"/>
    <property type="match status" value="1"/>
</dbReference>
<accession>C1F4T5</accession>
<dbReference type="PRINTS" id="PR00778">
    <property type="entry name" value="HTHARSR"/>
</dbReference>
<dbReference type="HOGENOM" id="CLU_097806_7_4_0"/>
<dbReference type="OrthoDB" id="274095at2"/>
<dbReference type="SMART" id="SM00418">
    <property type="entry name" value="HTH_ARSR"/>
    <property type="match status" value="1"/>
</dbReference>
<dbReference type="Proteomes" id="UP000002207">
    <property type="component" value="Chromosome"/>
</dbReference>
<sequence length="125" mass="13910">MQTIAPRQARAPKCPPKPAIEDRLLIDLEQANSVGRTFQVLSDPTRLRLLHALVRAGEMCVSDLARAVGMKPQAVSNQLQRLLDRGIVATRRDSNYVHYRIVDPCVVGLLDLGICLAEDARKQKQ</sequence>
<evidence type="ECO:0000313" key="6">
    <source>
        <dbReference type="Proteomes" id="UP000002207"/>
    </source>
</evidence>
<evidence type="ECO:0000259" key="4">
    <source>
        <dbReference type="PROSITE" id="PS50987"/>
    </source>
</evidence>
<dbReference type="FunCoup" id="C1F4T5">
    <property type="interactions" value="230"/>
</dbReference>
<dbReference type="Gene3D" id="1.10.10.10">
    <property type="entry name" value="Winged helix-like DNA-binding domain superfamily/Winged helix DNA-binding domain"/>
    <property type="match status" value="1"/>
</dbReference>
<dbReference type="InterPro" id="IPR011991">
    <property type="entry name" value="ArsR-like_HTH"/>
</dbReference>
<protein>
    <submittedName>
        <fullName evidence="5">Transcriptional repressor smtB</fullName>
    </submittedName>
</protein>
<proteinExistence type="predicted"/>
<dbReference type="Pfam" id="PF01022">
    <property type="entry name" value="HTH_5"/>
    <property type="match status" value="1"/>
</dbReference>
<dbReference type="InterPro" id="IPR001845">
    <property type="entry name" value="HTH_ArsR_DNA-bd_dom"/>
</dbReference>
<dbReference type="CDD" id="cd00090">
    <property type="entry name" value="HTH_ARSR"/>
    <property type="match status" value="1"/>
</dbReference>